<dbReference type="SUPFAM" id="SSF57850">
    <property type="entry name" value="RING/U-box"/>
    <property type="match status" value="1"/>
</dbReference>
<evidence type="ECO:0000313" key="6">
    <source>
        <dbReference type="EMBL" id="CAH3140531.1"/>
    </source>
</evidence>
<evidence type="ECO:0000256" key="2">
    <source>
        <dbReference type="ARBA" id="ARBA00022771"/>
    </source>
</evidence>
<dbReference type="InterPro" id="IPR017907">
    <property type="entry name" value="Znf_RING_CS"/>
</dbReference>
<evidence type="ECO:0000313" key="7">
    <source>
        <dbReference type="Proteomes" id="UP001159428"/>
    </source>
</evidence>
<dbReference type="GO" id="GO:0008270">
    <property type="term" value="F:zinc ion binding"/>
    <property type="evidence" value="ECO:0007669"/>
    <property type="project" value="UniProtKB-KW"/>
</dbReference>
<dbReference type="PROSITE" id="PS50089">
    <property type="entry name" value="ZF_RING_2"/>
    <property type="match status" value="1"/>
</dbReference>
<evidence type="ECO:0000259" key="5">
    <source>
        <dbReference type="PROSITE" id="PS50089"/>
    </source>
</evidence>
<protein>
    <recommendedName>
        <fullName evidence="5">RING-type domain-containing protein</fullName>
    </recommendedName>
</protein>
<dbReference type="AlphaFoldDB" id="A0AAU9X8S7"/>
<name>A0AAU9X8S7_9CNID</name>
<reference evidence="6 7" key="1">
    <citation type="submission" date="2022-05" db="EMBL/GenBank/DDBJ databases">
        <authorList>
            <consortium name="Genoscope - CEA"/>
            <person name="William W."/>
        </authorList>
    </citation>
    <scope>NUCLEOTIDE SEQUENCE [LARGE SCALE GENOMIC DNA]</scope>
</reference>
<gene>
    <name evidence="6" type="ORF">PMEA_00019243</name>
</gene>
<keyword evidence="1" id="KW-0479">Metal-binding</keyword>
<dbReference type="EMBL" id="CALNXJ010000034">
    <property type="protein sequence ID" value="CAH3140531.1"/>
    <property type="molecule type" value="Genomic_DNA"/>
</dbReference>
<dbReference type="Gene3D" id="3.30.40.10">
    <property type="entry name" value="Zinc/RING finger domain, C3HC4 (zinc finger)"/>
    <property type="match status" value="3"/>
</dbReference>
<dbReference type="PROSITE" id="PS00518">
    <property type="entry name" value="ZF_RING_1"/>
    <property type="match status" value="1"/>
</dbReference>
<evidence type="ECO:0000256" key="1">
    <source>
        <dbReference type="ARBA" id="ARBA00022723"/>
    </source>
</evidence>
<keyword evidence="7" id="KW-1185">Reference proteome</keyword>
<dbReference type="Proteomes" id="UP001159428">
    <property type="component" value="Unassembled WGS sequence"/>
</dbReference>
<dbReference type="InterPro" id="IPR013083">
    <property type="entry name" value="Znf_RING/FYVE/PHD"/>
</dbReference>
<proteinExistence type="predicted"/>
<dbReference type="InterPro" id="IPR001841">
    <property type="entry name" value="Znf_RING"/>
</dbReference>
<feature type="domain" description="RING-type" evidence="5">
    <location>
        <begin position="22"/>
        <end position="62"/>
    </location>
</feature>
<keyword evidence="3" id="KW-0862">Zinc</keyword>
<evidence type="ECO:0000256" key="4">
    <source>
        <dbReference type="PROSITE-ProRule" id="PRU00175"/>
    </source>
</evidence>
<comment type="caution">
    <text evidence="6">The sequence shown here is derived from an EMBL/GenBank/DDBJ whole genome shotgun (WGS) entry which is preliminary data.</text>
</comment>
<keyword evidence="2 4" id="KW-0863">Zinc-finger</keyword>
<sequence length="192" mass="21800">MSSSQDYFDFIDLTGFPQEFLCEICTCPMVDAKICHPCGHSVCGHCAERMVENGACNCHMCRQPRISFCRNFFAAKMMQGMTAKCLGCERDFPPEDIRQHVIHDCQEIEQHCVLCSTKFKRGDALQHKSVCPEEEIWCACGQQLFLKEKPLHLKADCDYVDLSCPLRCTSTMKRSDSNAQCSKCSKRVKGFS</sequence>
<organism evidence="6 7">
    <name type="scientific">Pocillopora meandrina</name>
    <dbReference type="NCBI Taxonomy" id="46732"/>
    <lineage>
        <taxon>Eukaryota</taxon>
        <taxon>Metazoa</taxon>
        <taxon>Cnidaria</taxon>
        <taxon>Anthozoa</taxon>
        <taxon>Hexacorallia</taxon>
        <taxon>Scleractinia</taxon>
        <taxon>Astrocoeniina</taxon>
        <taxon>Pocilloporidae</taxon>
        <taxon>Pocillopora</taxon>
    </lineage>
</organism>
<evidence type="ECO:0000256" key="3">
    <source>
        <dbReference type="ARBA" id="ARBA00022833"/>
    </source>
</evidence>
<accession>A0AAU9X8S7</accession>